<dbReference type="Pfam" id="PF03081">
    <property type="entry name" value="Exo70_C"/>
    <property type="match status" value="1"/>
</dbReference>
<dbReference type="OMA" id="YLENDRH"/>
<organism evidence="5">
    <name type="scientific">Picea sitchensis</name>
    <name type="common">Sitka spruce</name>
    <name type="synonym">Pinus sitchensis</name>
    <dbReference type="NCBI Taxonomy" id="3332"/>
    <lineage>
        <taxon>Eukaryota</taxon>
        <taxon>Viridiplantae</taxon>
        <taxon>Streptophyta</taxon>
        <taxon>Embryophyta</taxon>
        <taxon>Tracheophyta</taxon>
        <taxon>Spermatophyta</taxon>
        <taxon>Pinopsida</taxon>
        <taxon>Pinidae</taxon>
        <taxon>Conifers I</taxon>
        <taxon>Pinales</taxon>
        <taxon>Pinaceae</taxon>
        <taxon>Picea</taxon>
    </lineage>
</organism>
<comment type="function">
    <text evidence="3">Component of the exocyst complex.</text>
</comment>
<dbReference type="GO" id="GO:0006887">
    <property type="term" value="P:exocytosis"/>
    <property type="evidence" value="ECO:0007669"/>
    <property type="project" value="UniProtKB-KW"/>
</dbReference>
<dbReference type="GO" id="GO:0000145">
    <property type="term" value="C:exocyst"/>
    <property type="evidence" value="ECO:0007669"/>
    <property type="project" value="InterPro"/>
</dbReference>
<comment type="similarity">
    <text evidence="1 3">Belongs to the EXO70 family.</text>
</comment>
<dbReference type="InterPro" id="IPR046364">
    <property type="entry name" value="Exo70_C"/>
</dbReference>
<dbReference type="AlphaFoldDB" id="B8LQZ8"/>
<keyword evidence="2 3" id="KW-0813">Transport</keyword>
<accession>B8LQZ8</accession>
<dbReference type="GO" id="GO:0005546">
    <property type="term" value="F:phosphatidylinositol-4,5-bisphosphate binding"/>
    <property type="evidence" value="ECO:0007669"/>
    <property type="project" value="InterPro"/>
</dbReference>
<reference evidence="5" key="1">
    <citation type="submission" date="2007-06" db="EMBL/GenBank/DDBJ databases">
        <title>Full length cDNA sequences from Sitka Spruce (Picea sitchensis).</title>
        <authorList>
            <person name="Ralph S.G."/>
            <person name="Chun H.E."/>
            <person name="Liao N."/>
            <person name="Ali J."/>
            <person name="Reid K."/>
            <person name="Kolosova N."/>
            <person name="Cooper N."/>
            <person name="Cullis C."/>
            <person name="Jancsik S."/>
            <person name="Moore R."/>
            <person name="Mayo M."/>
            <person name="Wagner S."/>
            <person name="Holt R.A."/>
            <person name="Jones S.J.M."/>
            <person name="Marra M.A."/>
            <person name="Ritland C.E."/>
            <person name="Ritland K."/>
            <person name="Bohlmann J."/>
        </authorList>
    </citation>
    <scope>NUCLEOTIDE SEQUENCE</scope>
    <source>
        <tissue evidence="5">Bark</tissue>
    </source>
</reference>
<dbReference type="PANTHER" id="PTHR12542">
    <property type="entry name" value="EXOCYST COMPLEX PROTEIN EXO70"/>
    <property type="match status" value="1"/>
</dbReference>
<dbReference type="GO" id="GO:0015031">
    <property type="term" value="P:protein transport"/>
    <property type="evidence" value="ECO:0007669"/>
    <property type="project" value="UniProtKB-KW"/>
</dbReference>
<feature type="domain" description="Exocyst complex subunit Exo70 C-terminal" evidence="4">
    <location>
        <begin position="1"/>
        <end position="332"/>
    </location>
</feature>
<dbReference type="Gene3D" id="1.20.1280.170">
    <property type="entry name" value="Exocyst complex component Exo70"/>
    <property type="match status" value="1"/>
</dbReference>
<name>B8LQZ8_PICSI</name>
<dbReference type="SUPFAM" id="SSF74788">
    <property type="entry name" value="Cullin repeat-like"/>
    <property type="match status" value="1"/>
</dbReference>
<evidence type="ECO:0000256" key="1">
    <source>
        <dbReference type="ARBA" id="ARBA00006756"/>
    </source>
</evidence>
<evidence type="ECO:0000259" key="4">
    <source>
        <dbReference type="Pfam" id="PF03081"/>
    </source>
</evidence>
<dbReference type="InterPro" id="IPR004140">
    <property type="entry name" value="Exo70"/>
</dbReference>
<evidence type="ECO:0000313" key="5">
    <source>
        <dbReference type="EMBL" id="ABR18078.1"/>
    </source>
</evidence>
<dbReference type="EMBL" id="EF678314">
    <property type="protein sequence ID" value="ABR18078.1"/>
    <property type="molecule type" value="mRNA"/>
</dbReference>
<evidence type="ECO:0000256" key="2">
    <source>
        <dbReference type="ARBA" id="ARBA00022448"/>
    </source>
</evidence>
<keyword evidence="3" id="KW-0268">Exocytosis</keyword>
<protein>
    <recommendedName>
        <fullName evidence="3">Exocyst subunit Exo70 family protein</fullName>
    </recommendedName>
</protein>
<proteinExistence type="evidence at transcript level"/>
<dbReference type="PANTHER" id="PTHR12542:SF127">
    <property type="entry name" value="EXOCYST COMPLEX COMPONENT EXO70C1"/>
    <property type="match status" value="1"/>
</dbReference>
<dbReference type="InterPro" id="IPR016159">
    <property type="entry name" value="Cullin_repeat-like_dom_sf"/>
</dbReference>
<evidence type="ECO:0000256" key="3">
    <source>
        <dbReference type="RuleBase" id="RU365026"/>
    </source>
</evidence>
<keyword evidence="3" id="KW-0653">Protein transport</keyword>
<sequence>MIQFLNFGEAVAISRRSPEKLFKILDMYETLWELIPKINSIFSGEVCSTLRSEAFAVWLRLGEAARGTFLELENAIKGDLAKNPVPGGAIHPLTRYVMNYMRLACDYRDTLEQVFKEDGGAEMNGVSARALDPSDVLEFRNGTNTTDSSPLSTKTIAIMELLESNLNAKSKLYKDPALSYVFLMNNGRYIVQKVKDSEIHSLLGDVWVRQHSSNVRRYHKSYQRVAWGKVLSCLRDEGIHVGGNFSSGVSKPVLKERFKNFNALFEELQKTQSTWIVADDQLQTELRISVAEMVIPAYRQFLGRFQYYLENDRHPERYIKYGPEEVEALINELFEGAPSSMTRRKS</sequence>